<dbReference type="PANTHER" id="PTHR35354">
    <property type="entry name" value="RGD1561648"/>
    <property type="match status" value="1"/>
</dbReference>
<dbReference type="Pfam" id="PF15087">
    <property type="entry name" value="DUF4551"/>
    <property type="match status" value="1"/>
</dbReference>
<feature type="region of interest" description="Disordered" evidence="1">
    <location>
        <begin position="326"/>
        <end position="345"/>
    </location>
</feature>
<dbReference type="InterPro" id="IPR027878">
    <property type="entry name" value="DUF4551"/>
</dbReference>
<accession>A0A7R9JCJ4</accession>
<evidence type="ECO:0000256" key="1">
    <source>
        <dbReference type="SAM" id="MobiDB-lite"/>
    </source>
</evidence>
<reference evidence="2" key="1">
    <citation type="submission" date="2020-11" db="EMBL/GenBank/DDBJ databases">
        <authorList>
            <person name="Tran Van P."/>
        </authorList>
    </citation>
    <scope>NUCLEOTIDE SEQUENCE</scope>
</reference>
<gene>
    <name evidence="2" type="ORF">TCMB3V08_LOCUS9241</name>
</gene>
<feature type="compositionally biased region" description="Basic and acidic residues" evidence="1">
    <location>
        <begin position="328"/>
        <end position="345"/>
    </location>
</feature>
<dbReference type="AlphaFoldDB" id="A0A7R9JCJ4"/>
<dbReference type="EMBL" id="OE184546">
    <property type="protein sequence ID" value="CAD7576676.1"/>
    <property type="molecule type" value="Genomic_DNA"/>
</dbReference>
<name>A0A7R9JCJ4_TIMCA</name>
<sequence length="468" mass="54442">MTSYRMHFSTLLILIVIGFLFLENDNNVLVLAMFRRRKGKTPFIRRFHNIPNEKKDAERLRVEKPPLVHPTETRTSISPSSTVELNTTSALANYATEAGTNIFLESYFLFNSYKYVSGVLFLFDGYLGVSDFVFYRYYEGCVVRKENSLVYMFVILTTDALLLVNYPPTHLHKNLLFSEIHHIEVMHDCPVFFKGPVRDNCQHICLKHQLKTGKFPDRRQTERQEESKYLEGKSANTHTSKAITLDQNRQTSTTLSKLISRIKSIEISSIKKHHLDDHLLKTDYVRDELNTSSRLKEDKTIVCSVEPPKSQRPLLQDCNNPEILFEQTETKENEDLRKETSEDRYKAQELSADVETGEEQALDPCDDICEQRSISVLLKRVEVARPHIPRSYSSLSQYPTNEYIPHRRAHSSLARPKLRSINNDDSHHTMDTRQNLMLELHLYVLHANTSLLIHLQTCWYTRLLVRNP</sequence>
<organism evidence="2">
    <name type="scientific">Timema californicum</name>
    <name type="common">California timema</name>
    <name type="synonym">Walking stick</name>
    <dbReference type="NCBI Taxonomy" id="61474"/>
    <lineage>
        <taxon>Eukaryota</taxon>
        <taxon>Metazoa</taxon>
        <taxon>Ecdysozoa</taxon>
        <taxon>Arthropoda</taxon>
        <taxon>Hexapoda</taxon>
        <taxon>Insecta</taxon>
        <taxon>Pterygota</taxon>
        <taxon>Neoptera</taxon>
        <taxon>Polyneoptera</taxon>
        <taxon>Phasmatodea</taxon>
        <taxon>Timematodea</taxon>
        <taxon>Timematoidea</taxon>
        <taxon>Timematidae</taxon>
        <taxon>Timema</taxon>
    </lineage>
</organism>
<protein>
    <submittedName>
        <fullName evidence="2">(California timema) hypothetical protein</fullName>
    </submittedName>
</protein>
<evidence type="ECO:0000313" key="2">
    <source>
        <dbReference type="EMBL" id="CAD7576676.1"/>
    </source>
</evidence>
<proteinExistence type="predicted"/>
<dbReference type="PANTHER" id="PTHR35354:SF1">
    <property type="entry name" value="RGD1561648"/>
    <property type="match status" value="1"/>
</dbReference>